<keyword evidence="3" id="KW-1185">Reference proteome</keyword>
<dbReference type="Gene3D" id="3.40.50.1110">
    <property type="entry name" value="SGNH hydrolase"/>
    <property type="match status" value="1"/>
</dbReference>
<dbReference type="Proteomes" id="UP000664771">
    <property type="component" value="Unassembled WGS sequence"/>
</dbReference>
<evidence type="ECO:0000313" key="3">
    <source>
        <dbReference type="Proteomes" id="UP000664771"/>
    </source>
</evidence>
<dbReference type="InterPro" id="IPR036514">
    <property type="entry name" value="SGNH_hydro_sf"/>
</dbReference>
<dbReference type="Gene3D" id="3.40.50.1000">
    <property type="entry name" value="HAD superfamily/HAD-like"/>
    <property type="match status" value="1"/>
</dbReference>
<dbReference type="InterPro" id="IPR023214">
    <property type="entry name" value="HAD_sf"/>
</dbReference>
<dbReference type="RefSeq" id="WP_207879902.1">
    <property type="nucleotide sequence ID" value="NZ_JAFVMF010000004.1"/>
</dbReference>
<dbReference type="Pfam" id="PF21211">
    <property type="entry name" value="FkbH_N"/>
    <property type="match status" value="1"/>
</dbReference>
<dbReference type="InterPro" id="IPR010037">
    <property type="entry name" value="FkbH_domain"/>
</dbReference>
<name>A0ABS3LT84_9PROT</name>
<dbReference type="NCBIfam" id="TIGR01681">
    <property type="entry name" value="HAD-SF-IIIC"/>
    <property type="match status" value="1"/>
</dbReference>
<reference evidence="2 3" key="1">
    <citation type="submission" date="2021-03" db="EMBL/GenBank/DDBJ databases">
        <title>The complete genome sequence of Acetobacter sacchari TBRC 11175.</title>
        <authorList>
            <person name="Charoenyingcharoen P."/>
            <person name="Yukphan P."/>
        </authorList>
    </citation>
    <scope>NUCLEOTIDE SEQUENCE [LARGE SCALE GENOMIC DNA]</scope>
    <source>
        <strain evidence="2 3">TBRC 11175</strain>
    </source>
</reference>
<evidence type="ECO:0000259" key="1">
    <source>
        <dbReference type="Pfam" id="PF21211"/>
    </source>
</evidence>
<dbReference type="SUPFAM" id="SSF56784">
    <property type="entry name" value="HAD-like"/>
    <property type="match status" value="1"/>
</dbReference>
<evidence type="ECO:0000313" key="2">
    <source>
        <dbReference type="EMBL" id="MBO1359116.1"/>
    </source>
</evidence>
<gene>
    <name evidence="2" type="ORF">J2D73_04805</name>
</gene>
<proteinExistence type="predicted"/>
<dbReference type="InterPro" id="IPR049369">
    <property type="entry name" value="BF1531-like_N"/>
</dbReference>
<protein>
    <submittedName>
        <fullName evidence="2">HAD family hydrolase</fullName>
    </submittedName>
</protein>
<organism evidence="2 3">
    <name type="scientific">Acetobacter sacchari</name>
    <dbReference type="NCBI Taxonomy" id="2661687"/>
    <lineage>
        <taxon>Bacteria</taxon>
        <taxon>Pseudomonadati</taxon>
        <taxon>Pseudomonadota</taxon>
        <taxon>Alphaproteobacteria</taxon>
        <taxon>Acetobacterales</taxon>
        <taxon>Acetobacteraceae</taxon>
        <taxon>Acetobacter</taxon>
    </lineage>
</organism>
<accession>A0ABS3LT84</accession>
<keyword evidence="2" id="KW-0378">Hydrolase</keyword>
<dbReference type="EMBL" id="JAFVMF010000004">
    <property type="protein sequence ID" value="MBO1359116.1"/>
    <property type="molecule type" value="Genomic_DNA"/>
</dbReference>
<comment type="caution">
    <text evidence="2">The sequence shown here is derived from an EMBL/GenBank/DDBJ whole genome shotgun (WGS) entry which is preliminary data.</text>
</comment>
<dbReference type="InterPro" id="IPR010033">
    <property type="entry name" value="HAD_SF_ppase_IIIC"/>
</dbReference>
<feature type="domain" description="BF1531-like N-terminal" evidence="1">
    <location>
        <begin position="41"/>
        <end position="224"/>
    </location>
</feature>
<dbReference type="GO" id="GO:0016787">
    <property type="term" value="F:hydrolase activity"/>
    <property type="evidence" value="ECO:0007669"/>
    <property type="project" value="UniProtKB-KW"/>
</dbReference>
<dbReference type="InterPro" id="IPR036412">
    <property type="entry name" value="HAD-like_sf"/>
</dbReference>
<sequence length="594" mass="65290">MIYNDFRSKVTPSLADILSLGGRIVSGSWPFPEVADAREIKVHVMGTATTDMLLRCVAVACAQEGLRPKVSQSLYGAFMQDVLNPASELYSIKPDIVLIVSDWHSLVADIPPSASNDEVALIVDAKVSEILSIWKRLTETLGVKIVHQFPPPPPYRLTGLAEKFLPVSYSNQLRSLFEKLWNAETYGVQMLDLEQFALENGSKSTFAPRVWYGAKLPIENSGLPGYVPLLRSALRGALNTVKKALVLDLDNTLWGGVIGDDGVDGIKLGTSDARSEAFSAFQAYVKSLAARGVILAVCSKNDPEIAKLGFAHIASILKYEDFAAFECSWGDKASGLRKIAKNLNIGLDSLVFVDDNPVECGLVQQELPMVATVHLDGDPADFVTKIEDGYWFQFQKYSREDFSRTGAYSARAAALVEQSSATDLPTYLKGLEMVGMVLRPEENQIERVVQLGQKTNQFNLLTRRYDEETIRAYLANEENIVFACSLKDKFGDHGLVSVLIGEAKGKELRIVEWVMSCRVFSRTFEQFIINEVIAASVARGITKIVGSYQATAKNAVVSELYAQLGFVLVDENLWELDLTQSPAAVETFVALASS</sequence>
<dbReference type="NCBIfam" id="TIGR01686">
    <property type="entry name" value="FkbH"/>
    <property type="match status" value="1"/>
</dbReference>